<dbReference type="PROSITE" id="PS51186">
    <property type="entry name" value="GNAT"/>
    <property type="match status" value="1"/>
</dbReference>
<gene>
    <name evidence="3" type="ORF">WM40_24650</name>
</gene>
<dbReference type="SUPFAM" id="SSF55729">
    <property type="entry name" value="Acyl-CoA N-acyltransferases (Nat)"/>
    <property type="match status" value="1"/>
</dbReference>
<dbReference type="Pfam" id="PF00583">
    <property type="entry name" value="Acetyltransf_1"/>
    <property type="match status" value="1"/>
</dbReference>
<dbReference type="PATRIC" id="fig|28092.6.peg.5812"/>
<dbReference type="Proteomes" id="UP000033618">
    <property type="component" value="Unassembled WGS sequence"/>
</dbReference>
<sequence>MNVHPLVRSADIGDAMSIQSLYRQLVDDEKVNVSEQQLQEIGDDSRAQLFVCEVDDTVCGTVLVSLCLDVMYGQQPFAVVENFVVDTACRGRGIGRTLFREAENFCRTRNASKIMLLSSISRESAHRFFEGVGFRTDFKRGFVKYRSQFD</sequence>
<dbReference type="Gene3D" id="3.40.630.30">
    <property type="match status" value="1"/>
</dbReference>
<dbReference type="InterPro" id="IPR000182">
    <property type="entry name" value="GNAT_dom"/>
</dbReference>
<dbReference type="OrthoDB" id="9789603at2"/>
<dbReference type="PANTHER" id="PTHR13947:SF37">
    <property type="entry name" value="LD18367P"/>
    <property type="match status" value="1"/>
</dbReference>
<dbReference type="STRING" id="28092.WM40_24650"/>
<dbReference type="InterPro" id="IPR050769">
    <property type="entry name" value="NAT_camello-type"/>
</dbReference>
<dbReference type="CDD" id="cd04301">
    <property type="entry name" value="NAT_SF"/>
    <property type="match status" value="1"/>
</dbReference>
<dbReference type="PANTHER" id="PTHR13947">
    <property type="entry name" value="GNAT FAMILY N-ACETYLTRANSFERASE"/>
    <property type="match status" value="1"/>
</dbReference>
<dbReference type="RefSeq" id="WP_046154285.1">
    <property type="nucleotide sequence ID" value="NZ_CADFGU010000030.1"/>
</dbReference>
<evidence type="ECO:0000256" key="1">
    <source>
        <dbReference type="ARBA" id="ARBA00022679"/>
    </source>
</evidence>
<evidence type="ECO:0000313" key="4">
    <source>
        <dbReference type="Proteomes" id="UP000033618"/>
    </source>
</evidence>
<name>A0A0F5JU60_9BURK</name>
<feature type="domain" description="N-acetyltransferase" evidence="2">
    <location>
        <begin position="5"/>
        <end position="150"/>
    </location>
</feature>
<dbReference type="GO" id="GO:0008080">
    <property type="term" value="F:N-acetyltransferase activity"/>
    <property type="evidence" value="ECO:0007669"/>
    <property type="project" value="InterPro"/>
</dbReference>
<keyword evidence="4" id="KW-1185">Reference proteome</keyword>
<dbReference type="EMBL" id="LAQU01000062">
    <property type="protein sequence ID" value="KKB61185.1"/>
    <property type="molecule type" value="Genomic_DNA"/>
</dbReference>
<organism evidence="3 4">
    <name type="scientific">Robbsia andropogonis</name>
    <dbReference type="NCBI Taxonomy" id="28092"/>
    <lineage>
        <taxon>Bacteria</taxon>
        <taxon>Pseudomonadati</taxon>
        <taxon>Pseudomonadota</taxon>
        <taxon>Betaproteobacteria</taxon>
        <taxon>Burkholderiales</taxon>
        <taxon>Burkholderiaceae</taxon>
        <taxon>Robbsia</taxon>
    </lineage>
</organism>
<proteinExistence type="predicted"/>
<dbReference type="InterPro" id="IPR016181">
    <property type="entry name" value="Acyl_CoA_acyltransferase"/>
</dbReference>
<comment type="caution">
    <text evidence="3">The sequence shown here is derived from an EMBL/GenBank/DDBJ whole genome shotgun (WGS) entry which is preliminary data.</text>
</comment>
<keyword evidence="1 3" id="KW-0808">Transferase</keyword>
<dbReference type="AlphaFoldDB" id="A0A0F5JU60"/>
<protein>
    <submittedName>
        <fullName evidence="3">GCN5 family acetyltransferase</fullName>
    </submittedName>
</protein>
<evidence type="ECO:0000313" key="3">
    <source>
        <dbReference type="EMBL" id="KKB61185.1"/>
    </source>
</evidence>
<evidence type="ECO:0000259" key="2">
    <source>
        <dbReference type="PROSITE" id="PS51186"/>
    </source>
</evidence>
<reference evidence="3 4" key="1">
    <citation type="submission" date="2015-03" db="EMBL/GenBank/DDBJ databases">
        <title>Draft Genome Sequence of Burkholderia andropogonis type strain ICMP2807, isolated from Sorghum bicolor.</title>
        <authorList>
            <person name="Lopes-Santos L."/>
            <person name="Castro D.B."/>
            <person name="Ottoboni L.M."/>
            <person name="Park D."/>
            <person name="Weirc B.S."/>
            <person name="Destefano S.A."/>
        </authorList>
    </citation>
    <scope>NUCLEOTIDE SEQUENCE [LARGE SCALE GENOMIC DNA]</scope>
    <source>
        <strain evidence="3 4">ICMP2807</strain>
    </source>
</reference>
<accession>A0A0F5JU60</accession>